<evidence type="ECO:0000256" key="9">
    <source>
        <dbReference type="RuleBase" id="RU369094"/>
    </source>
</evidence>
<keyword evidence="5 8" id="KW-0238">DNA-binding</keyword>
<dbReference type="GO" id="GO:0005634">
    <property type="term" value="C:nucleus"/>
    <property type="evidence" value="ECO:0007669"/>
    <property type="project" value="UniProtKB-SubCell"/>
</dbReference>
<dbReference type="Pfam" id="PF02701">
    <property type="entry name" value="Zn_ribbon_Dof"/>
    <property type="match status" value="1"/>
</dbReference>
<accession>A0AAN7KUJ3</accession>
<evidence type="ECO:0000259" key="11">
    <source>
        <dbReference type="PROSITE" id="PS50884"/>
    </source>
</evidence>
<keyword evidence="6 9" id="KW-0804">Transcription</keyword>
<feature type="domain" description="Dof-type" evidence="11">
    <location>
        <begin position="217"/>
        <end position="271"/>
    </location>
</feature>
<dbReference type="PROSITE" id="PS50884">
    <property type="entry name" value="ZF_DOF_2"/>
    <property type="match status" value="1"/>
</dbReference>
<evidence type="ECO:0000256" key="5">
    <source>
        <dbReference type="ARBA" id="ARBA00023125"/>
    </source>
</evidence>
<dbReference type="PROSITE" id="PS01361">
    <property type="entry name" value="ZF_DOF_1"/>
    <property type="match status" value="1"/>
</dbReference>
<keyword evidence="3 9" id="KW-0862">Zinc</keyword>
<proteinExistence type="predicted"/>
<organism evidence="12 13">
    <name type="scientific">Trapa incisa</name>
    <dbReference type="NCBI Taxonomy" id="236973"/>
    <lineage>
        <taxon>Eukaryota</taxon>
        <taxon>Viridiplantae</taxon>
        <taxon>Streptophyta</taxon>
        <taxon>Embryophyta</taxon>
        <taxon>Tracheophyta</taxon>
        <taxon>Spermatophyta</taxon>
        <taxon>Magnoliopsida</taxon>
        <taxon>eudicotyledons</taxon>
        <taxon>Gunneridae</taxon>
        <taxon>Pentapetalae</taxon>
        <taxon>rosids</taxon>
        <taxon>malvids</taxon>
        <taxon>Myrtales</taxon>
        <taxon>Lythraceae</taxon>
        <taxon>Trapa</taxon>
    </lineage>
</organism>
<comment type="subcellular location">
    <subcellularLocation>
        <location evidence="8 9">Nucleus</location>
    </subcellularLocation>
</comment>
<dbReference type="AlphaFoldDB" id="A0AAN7KUJ3"/>
<name>A0AAN7KUJ3_9MYRT</name>
<evidence type="ECO:0000256" key="2">
    <source>
        <dbReference type="ARBA" id="ARBA00022771"/>
    </source>
</evidence>
<dbReference type="GO" id="GO:0003700">
    <property type="term" value="F:DNA-binding transcription factor activity"/>
    <property type="evidence" value="ECO:0007669"/>
    <property type="project" value="UniProtKB-UniRule"/>
</dbReference>
<reference evidence="12 13" key="1">
    <citation type="journal article" date="2023" name="Hortic Res">
        <title>Pangenome of water caltrop reveals structural variations and asymmetric subgenome divergence after allopolyploidization.</title>
        <authorList>
            <person name="Zhang X."/>
            <person name="Chen Y."/>
            <person name="Wang L."/>
            <person name="Yuan Y."/>
            <person name="Fang M."/>
            <person name="Shi L."/>
            <person name="Lu R."/>
            <person name="Comes H.P."/>
            <person name="Ma Y."/>
            <person name="Chen Y."/>
            <person name="Huang G."/>
            <person name="Zhou Y."/>
            <person name="Zheng Z."/>
            <person name="Qiu Y."/>
        </authorList>
    </citation>
    <scope>NUCLEOTIDE SEQUENCE [LARGE SCALE GENOMIC DNA]</scope>
    <source>
        <tissue evidence="12">Roots</tissue>
    </source>
</reference>
<evidence type="ECO:0000256" key="1">
    <source>
        <dbReference type="ARBA" id="ARBA00022723"/>
    </source>
</evidence>
<evidence type="ECO:0000256" key="10">
    <source>
        <dbReference type="SAM" id="MobiDB-lite"/>
    </source>
</evidence>
<evidence type="ECO:0000256" key="6">
    <source>
        <dbReference type="ARBA" id="ARBA00023163"/>
    </source>
</evidence>
<dbReference type="GO" id="GO:0003677">
    <property type="term" value="F:DNA binding"/>
    <property type="evidence" value="ECO:0007669"/>
    <property type="project" value="UniProtKB-UniRule"/>
</dbReference>
<dbReference type="EMBL" id="JAXIOK010000004">
    <property type="protein sequence ID" value="KAK4772839.1"/>
    <property type="molecule type" value="Genomic_DNA"/>
</dbReference>
<dbReference type="PANTHER" id="PTHR31992">
    <property type="entry name" value="DOF ZINC FINGER PROTEIN DOF1.4-RELATED"/>
    <property type="match status" value="1"/>
</dbReference>
<keyword evidence="7 8" id="KW-0539">Nucleus</keyword>
<evidence type="ECO:0000313" key="12">
    <source>
        <dbReference type="EMBL" id="KAK4772839.1"/>
    </source>
</evidence>
<evidence type="ECO:0000256" key="4">
    <source>
        <dbReference type="ARBA" id="ARBA00023015"/>
    </source>
</evidence>
<feature type="compositionally biased region" description="Basic residues" evidence="10">
    <location>
        <begin position="268"/>
        <end position="281"/>
    </location>
</feature>
<gene>
    <name evidence="12" type="ORF">SAY87_027858</name>
</gene>
<feature type="region of interest" description="Disordered" evidence="10">
    <location>
        <begin position="108"/>
        <end position="132"/>
    </location>
</feature>
<protein>
    <recommendedName>
        <fullName evidence="9">Dof zinc finger protein</fullName>
    </recommendedName>
</protein>
<evidence type="ECO:0000256" key="7">
    <source>
        <dbReference type="ARBA" id="ARBA00023242"/>
    </source>
</evidence>
<keyword evidence="2 8" id="KW-0863">Zinc-finger</keyword>
<feature type="region of interest" description="Disordered" evidence="10">
    <location>
        <begin position="258"/>
        <end position="302"/>
    </location>
</feature>
<evidence type="ECO:0000256" key="3">
    <source>
        <dbReference type="ARBA" id="ARBA00022833"/>
    </source>
</evidence>
<comment type="caution">
    <text evidence="12">The sequence shown here is derived from an EMBL/GenBank/DDBJ whole genome shotgun (WGS) entry which is preliminary data.</text>
</comment>
<feature type="compositionally biased region" description="Polar residues" evidence="10">
    <location>
        <begin position="118"/>
        <end position="129"/>
    </location>
</feature>
<dbReference type="Proteomes" id="UP001345219">
    <property type="component" value="Chromosome 22"/>
</dbReference>
<keyword evidence="13" id="KW-1185">Reference proteome</keyword>
<dbReference type="PANTHER" id="PTHR31992:SF351">
    <property type="entry name" value="DOF ZINC FINGER PROTEIN"/>
    <property type="match status" value="1"/>
</dbReference>
<dbReference type="InterPro" id="IPR003851">
    <property type="entry name" value="Znf_Dof"/>
</dbReference>
<comment type="function">
    <text evidence="9">Transcription factor that binds specifically to a 5'-AA[AG]G-3' consensus core sequence.</text>
</comment>
<sequence length="428" mass="47658">MEGATKWDPVSLKASEEAHQLQSRVQRIDRQVGTASVISSLEAELNQAQALILELETERQNEFFVVSWRFSPFDILAHHHTESLEMKEYIMSVRPFPPLLKTLERKATKRTKVAADQQGPNHSSPSSQRFTREERVHLTSYEMAFSSIPTYNLDTCNWQQFPNHQLVNTGLSNDTPSVPPIVPPSALQVHGPRNPIRPVSMTERARLANIPMPEASLKCPRCESTNTKFCYFNNYSLSQPRHFCKTCRRYWTRGGALRNVPVGGGSRKNNKRSNKSNKNRSKSPATDDRQTGGIGSTTNTVNVISSSGGSSDAFLGFSGPVSSQLRFMAPNLFHHLGDNFGIGGEINGWNNYGDSSALNSGEGEKMFLSRLSHLSSVKLENNIQEPNLSRQFWGMGENQQRSLNGSGTTWMDRSAGLYPAYVTTSSTV</sequence>
<keyword evidence="1 9" id="KW-0479">Metal-binding</keyword>
<dbReference type="GO" id="GO:0008270">
    <property type="term" value="F:zinc ion binding"/>
    <property type="evidence" value="ECO:0007669"/>
    <property type="project" value="UniProtKB-KW"/>
</dbReference>
<evidence type="ECO:0000313" key="13">
    <source>
        <dbReference type="Proteomes" id="UP001345219"/>
    </source>
</evidence>
<evidence type="ECO:0000256" key="8">
    <source>
        <dbReference type="PROSITE-ProRule" id="PRU00071"/>
    </source>
</evidence>
<keyword evidence="4 9" id="KW-0805">Transcription regulation</keyword>
<dbReference type="InterPro" id="IPR045174">
    <property type="entry name" value="Dof"/>
</dbReference>